<accession>A0ABV6JCF2</accession>
<protein>
    <submittedName>
        <fullName evidence="2">Immunoglobulin-like domain-containing protein</fullName>
    </submittedName>
</protein>
<dbReference type="PROSITE" id="PS51257">
    <property type="entry name" value="PROKAR_LIPOPROTEIN"/>
    <property type="match status" value="1"/>
</dbReference>
<evidence type="ECO:0000313" key="3">
    <source>
        <dbReference type="Proteomes" id="UP001589818"/>
    </source>
</evidence>
<feature type="domain" description="Bacterial Ig-like" evidence="1">
    <location>
        <begin position="150"/>
        <end position="248"/>
    </location>
</feature>
<sequence>MQRILLIIIFGFILSACGNKTSSDLENTSSQAIDPTVVHLADTVGDPNTLKVSSIQAQDRALASAKEYGPRTGKWFEGENGFNILTSTPSPIRQAGTDVGIGFSKVPEGRSVRFQITSRDKEGNRVELLKEYIVDNRNNDKRQLDFTYQMPEQPPAVGSDPTELTLYNAGPTNLYFGYGYAIYREEPEGWTLVLDDRSVVTIAMQARPSESYVEKVVFPQKLDPGRYRLVKSINGFMTDISVKLSADFEIQ</sequence>
<reference evidence="2 3" key="1">
    <citation type="submission" date="2024-09" db="EMBL/GenBank/DDBJ databases">
        <authorList>
            <person name="Sun Q."/>
            <person name="Mori K."/>
        </authorList>
    </citation>
    <scope>NUCLEOTIDE SEQUENCE [LARGE SCALE GENOMIC DNA]</scope>
    <source>
        <strain evidence="2 3">CCM 4839</strain>
    </source>
</reference>
<proteinExistence type="predicted"/>
<dbReference type="Proteomes" id="UP001589818">
    <property type="component" value="Unassembled WGS sequence"/>
</dbReference>
<dbReference type="InterPro" id="IPR046878">
    <property type="entry name" value="Big_14"/>
</dbReference>
<dbReference type="Pfam" id="PF20251">
    <property type="entry name" value="Big_14"/>
    <property type="match status" value="1"/>
</dbReference>
<evidence type="ECO:0000259" key="1">
    <source>
        <dbReference type="Pfam" id="PF20251"/>
    </source>
</evidence>
<dbReference type="RefSeq" id="WP_204822879.1">
    <property type="nucleotide sequence ID" value="NZ_JANHOF010000045.1"/>
</dbReference>
<name>A0ABV6JCF2_9BACL</name>
<comment type="caution">
    <text evidence="2">The sequence shown here is derived from an EMBL/GenBank/DDBJ whole genome shotgun (WGS) entry which is preliminary data.</text>
</comment>
<evidence type="ECO:0000313" key="2">
    <source>
        <dbReference type="EMBL" id="MFC0393134.1"/>
    </source>
</evidence>
<organism evidence="2 3">
    <name type="scientific">Paenibacillus mendelii</name>
    <dbReference type="NCBI Taxonomy" id="206163"/>
    <lineage>
        <taxon>Bacteria</taxon>
        <taxon>Bacillati</taxon>
        <taxon>Bacillota</taxon>
        <taxon>Bacilli</taxon>
        <taxon>Bacillales</taxon>
        <taxon>Paenibacillaceae</taxon>
        <taxon>Paenibacillus</taxon>
    </lineage>
</organism>
<keyword evidence="3" id="KW-1185">Reference proteome</keyword>
<dbReference type="EMBL" id="JBHLVF010000030">
    <property type="protein sequence ID" value="MFC0393134.1"/>
    <property type="molecule type" value="Genomic_DNA"/>
</dbReference>
<gene>
    <name evidence="2" type="ORF">ACFFJ8_17350</name>
</gene>